<protein>
    <recommendedName>
        <fullName evidence="1">FBD domain-containing protein</fullName>
    </recommendedName>
</protein>
<keyword evidence="3" id="KW-1185">Reference proteome</keyword>
<dbReference type="PANTHER" id="PTHR31900">
    <property type="entry name" value="F-BOX/RNI SUPERFAMILY PROTEIN-RELATED"/>
    <property type="match status" value="1"/>
</dbReference>
<gene>
    <name evidence="2" type="ORF">SO802_014637</name>
</gene>
<name>A0AAW2CV14_9ROSI</name>
<dbReference type="EMBL" id="JAZDWU010000005">
    <property type="protein sequence ID" value="KAL0000856.1"/>
    <property type="molecule type" value="Genomic_DNA"/>
</dbReference>
<sequence length="245" mass="28286">MYVNIIFDIVLDPPSKFQFPNLSQYRTVYKYDNSFSNLIPGCPVLEDLTVALREGLDGATNYDINVPTLKRLDIDLELDYKFEIYAPALHYFRFFGDLGNLVFLEKLTNLVEAHVYIDYIYAPHWVPENGLRYGARVFKLVRELNCSKFLSLNPGQKESDDDEKCNRLCCIGSPDGSGCLSLLTDFSFDGYEELEDEVEFVKYVLNEARLLNTMTIKIEAKHLKRSVLQRLSMFPRQSTCQINVE</sequence>
<accession>A0AAW2CV14</accession>
<proteinExistence type="predicted"/>
<organism evidence="2 3">
    <name type="scientific">Lithocarpus litseifolius</name>
    <dbReference type="NCBI Taxonomy" id="425828"/>
    <lineage>
        <taxon>Eukaryota</taxon>
        <taxon>Viridiplantae</taxon>
        <taxon>Streptophyta</taxon>
        <taxon>Embryophyta</taxon>
        <taxon>Tracheophyta</taxon>
        <taxon>Spermatophyta</taxon>
        <taxon>Magnoliopsida</taxon>
        <taxon>eudicotyledons</taxon>
        <taxon>Gunneridae</taxon>
        <taxon>Pentapetalae</taxon>
        <taxon>rosids</taxon>
        <taxon>fabids</taxon>
        <taxon>Fagales</taxon>
        <taxon>Fagaceae</taxon>
        <taxon>Lithocarpus</taxon>
    </lineage>
</organism>
<feature type="domain" description="FBD" evidence="1">
    <location>
        <begin position="186"/>
        <end position="216"/>
    </location>
</feature>
<dbReference type="InterPro" id="IPR006566">
    <property type="entry name" value="FBD"/>
</dbReference>
<evidence type="ECO:0000313" key="3">
    <source>
        <dbReference type="Proteomes" id="UP001459277"/>
    </source>
</evidence>
<dbReference type="InterPro" id="IPR050232">
    <property type="entry name" value="FBL13/AtMIF1-like"/>
</dbReference>
<comment type="caution">
    <text evidence="2">The sequence shown here is derived from an EMBL/GenBank/DDBJ whole genome shotgun (WGS) entry which is preliminary data.</text>
</comment>
<reference evidence="2 3" key="1">
    <citation type="submission" date="2024-01" db="EMBL/GenBank/DDBJ databases">
        <title>A telomere-to-telomere, gap-free genome of sweet tea (Lithocarpus litseifolius).</title>
        <authorList>
            <person name="Zhou J."/>
        </authorList>
    </citation>
    <scope>NUCLEOTIDE SEQUENCE [LARGE SCALE GENOMIC DNA]</scope>
    <source>
        <strain evidence="2">Zhou-2022a</strain>
        <tissue evidence="2">Leaf</tissue>
    </source>
</reference>
<dbReference type="AlphaFoldDB" id="A0AAW2CV14"/>
<dbReference type="PANTHER" id="PTHR31900:SF30">
    <property type="entry name" value="SUPERFAMILY PROTEIN, PUTATIVE-RELATED"/>
    <property type="match status" value="1"/>
</dbReference>
<dbReference type="Pfam" id="PF08387">
    <property type="entry name" value="FBD"/>
    <property type="match status" value="1"/>
</dbReference>
<evidence type="ECO:0000313" key="2">
    <source>
        <dbReference type="EMBL" id="KAL0000856.1"/>
    </source>
</evidence>
<evidence type="ECO:0000259" key="1">
    <source>
        <dbReference type="Pfam" id="PF08387"/>
    </source>
</evidence>
<dbReference type="Proteomes" id="UP001459277">
    <property type="component" value="Unassembled WGS sequence"/>
</dbReference>